<feature type="region of interest" description="Disordered" evidence="1">
    <location>
        <begin position="83"/>
        <end position="144"/>
    </location>
</feature>
<dbReference type="Proteomes" id="UP000886653">
    <property type="component" value="Unassembled WGS sequence"/>
</dbReference>
<organism evidence="3 4">
    <name type="scientific">Cronartium quercuum f. sp. fusiforme G11</name>
    <dbReference type="NCBI Taxonomy" id="708437"/>
    <lineage>
        <taxon>Eukaryota</taxon>
        <taxon>Fungi</taxon>
        <taxon>Dikarya</taxon>
        <taxon>Basidiomycota</taxon>
        <taxon>Pucciniomycotina</taxon>
        <taxon>Pucciniomycetes</taxon>
        <taxon>Pucciniales</taxon>
        <taxon>Coleosporiaceae</taxon>
        <taxon>Cronartium</taxon>
    </lineage>
</organism>
<name>A0A9P6NP02_9BASI</name>
<proteinExistence type="predicted"/>
<feature type="compositionally biased region" description="Low complexity" evidence="1">
    <location>
        <begin position="96"/>
        <end position="135"/>
    </location>
</feature>
<gene>
    <name evidence="3" type="ORF">CROQUDRAFT_654136</name>
</gene>
<dbReference type="EMBL" id="MU167231">
    <property type="protein sequence ID" value="KAG0149052.1"/>
    <property type="molecule type" value="Genomic_DNA"/>
</dbReference>
<keyword evidence="2" id="KW-0732">Signal</keyword>
<comment type="caution">
    <text evidence="3">The sequence shown here is derived from an EMBL/GenBank/DDBJ whole genome shotgun (WGS) entry which is preliminary data.</text>
</comment>
<reference evidence="3" key="1">
    <citation type="submission" date="2013-11" db="EMBL/GenBank/DDBJ databases">
        <title>Genome sequence of the fusiform rust pathogen reveals effectors for host alternation and coevolution with pine.</title>
        <authorList>
            <consortium name="DOE Joint Genome Institute"/>
            <person name="Smith K."/>
            <person name="Pendleton A."/>
            <person name="Kubisiak T."/>
            <person name="Anderson C."/>
            <person name="Salamov A."/>
            <person name="Aerts A."/>
            <person name="Riley R."/>
            <person name="Clum A."/>
            <person name="Lindquist E."/>
            <person name="Ence D."/>
            <person name="Campbell M."/>
            <person name="Kronenberg Z."/>
            <person name="Feau N."/>
            <person name="Dhillon B."/>
            <person name="Hamelin R."/>
            <person name="Burleigh J."/>
            <person name="Smith J."/>
            <person name="Yandell M."/>
            <person name="Nelson C."/>
            <person name="Grigoriev I."/>
            <person name="Davis J."/>
        </authorList>
    </citation>
    <scope>NUCLEOTIDE SEQUENCE</scope>
    <source>
        <strain evidence="3">G11</strain>
    </source>
</reference>
<evidence type="ECO:0000313" key="3">
    <source>
        <dbReference type="EMBL" id="KAG0149052.1"/>
    </source>
</evidence>
<feature type="signal peptide" evidence="2">
    <location>
        <begin position="1"/>
        <end position="25"/>
    </location>
</feature>
<dbReference type="AlphaFoldDB" id="A0A9P6NP02"/>
<protein>
    <submittedName>
        <fullName evidence="3">Uncharacterized protein</fullName>
    </submittedName>
</protein>
<feature type="chain" id="PRO_5040191467" evidence="2">
    <location>
        <begin position="26"/>
        <end position="178"/>
    </location>
</feature>
<sequence length="178" mass="19530">MLSSVILRIVLIIIILITIHHPPTSFSVAGRNVRHGAPIQPFAHYDSHIFHQSFIGPKARRKSRAFSNRITKNQVTIKKLLSNARGPHARRAYGGPSAVPSPSRSRAYHYPSPTPKTSYPTTDTHTPTPTPTEDPGIQPTMSPDSSWTISYVTIPLTAHHTSTAMQGIPTLPSNTDTQ</sequence>
<accession>A0A9P6NP02</accession>
<keyword evidence="4" id="KW-1185">Reference proteome</keyword>
<evidence type="ECO:0000256" key="1">
    <source>
        <dbReference type="SAM" id="MobiDB-lite"/>
    </source>
</evidence>
<evidence type="ECO:0000313" key="4">
    <source>
        <dbReference type="Proteomes" id="UP000886653"/>
    </source>
</evidence>
<evidence type="ECO:0000256" key="2">
    <source>
        <dbReference type="SAM" id="SignalP"/>
    </source>
</evidence>